<gene>
    <name evidence="1" type="ORF">B0H16DRAFT_1536333</name>
</gene>
<dbReference type="EMBL" id="JARKIB010000043">
    <property type="protein sequence ID" value="KAJ7757976.1"/>
    <property type="molecule type" value="Genomic_DNA"/>
</dbReference>
<evidence type="ECO:0000313" key="2">
    <source>
        <dbReference type="Proteomes" id="UP001215598"/>
    </source>
</evidence>
<protein>
    <submittedName>
        <fullName evidence="1">Uncharacterized protein</fullName>
    </submittedName>
</protein>
<sequence>MKMPWASTPDAFRRASASWRQMLVMQPPARTLIVEDTFRTPWGTFKRRGKIEFEDGLCMGVLYDFVLPQVDHQGIRFRMRWSGLGDVGTAGELTLTTMDRAGTSPHKSQIDRRFYSKGWQAVDIKVGEWGKLIFS</sequence>
<proteinExistence type="predicted"/>
<dbReference type="Proteomes" id="UP001215598">
    <property type="component" value="Unassembled WGS sequence"/>
</dbReference>
<reference evidence="1" key="1">
    <citation type="submission" date="2023-03" db="EMBL/GenBank/DDBJ databases">
        <title>Massive genome expansion in bonnet fungi (Mycena s.s.) driven by repeated elements and novel gene families across ecological guilds.</title>
        <authorList>
            <consortium name="Lawrence Berkeley National Laboratory"/>
            <person name="Harder C.B."/>
            <person name="Miyauchi S."/>
            <person name="Viragh M."/>
            <person name="Kuo A."/>
            <person name="Thoen E."/>
            <person name="Andreopoulos B."/>
            <person name="Lu D."/>
            <person name="Skrede I."/>
            <person name="Drula E."/>
            <person name="Henrissat B."/>
            <person name="Morin E."/>
            <person name="Kohler A."/>
            <person name="Barry K."/>
            <person name="LaButti K."/>
            <person name="Morin E."/>
            <person name="Salamov A."/>
            <person name="Lipzen A."/>
            <person name="Mereny Z."/>
            <person name="Hegedus B."/>
            <person name="Baldrian P."/>
            <person name="Stursova M."/>
            <person name="Weitz H."/>
            <person name="Taylor A."/>
            <person name="Grigoriev I.V."/>
            <person name="Nagy L.G."/>
            <person name="Martin F."/>
            <person name="Kauserud H."/>
        </authorList>
    </citation>
    <scope>NUCLEOTIDE SEQUENCE</scope>
    <source>
        <strain evidence="1">CBHHK182m</strain>
    </source>
</reference>
<keyword evidence="2" id="KW-1185">Reference proteome</keyword>
<accession>A0AAD7NF23</accession>
<name>A0AAD7NF23_9AGAR</name>
<evidence type="ECO:0000313" key="1">
    <source>
        <dbReference type="EMBL" id="KAJ7757976.1"/>
    </source>
</evidence>
<dbReference type="AlphaFoldDB" id="A0AAD7NF23"/>
<organism evidence="1 2">
    <name type="scientific">Mycena metata</name>
    <dbReference type="NCBI Taxonomy" id="1033252"/>
    <lineage>
        <taxon>Eukaryota</taxon>
        <taxon>Fungi</taxon>
        <taxon>Dikarya</taxon>
        <taxon>Basidiomycota</taxon>
        <taxon>Agaricomycotina</taxon>
        <taxon>Agaricomycetes</taxon>
        <taxon>Agaricomycetidae</taxon>
        <taxon>Agaricales</taxon>
        <taxon>Marasmiineae</taxon>
        <taxon>Mycenaceae</taxon>
        <taxon>Mycena</taxon>
    </lineage>
</organism>
<comment type="caution">
    <text evidence="1">The sequence shown here is derived from an EMBL/GenBank/DDBJ whole genome shotgun (WGS) entry which is preliminary data.</text>
</comment>